<evidence type="ECO:0000256" key="2">
    <source>
        <dbReference type="ARBA" id="ARBA00008974"/>
    </source>
</evidence>
<evidence type="ECO:0000256" key="1">
    <source>
        <dbReference type="ARBA" id="ARBA00004141"/>
    </source>
</evidence>
<accession>A0A7W7D636</accession>
<dbReference type="Pfam" id="PF02133">
    <property type="entry name" value="Transp_cyt_pur"/>
    <property type="match status" value="1"/>
</dbReference>
<keyword evidence="6 7" id="KW-0472">Membrane</keyword>
<feature type="transmembrane region" description="Helical" evidence="8">
    <location>
        <begin position="138"/>
        <end position="157"/>
    </location>
</feature>
<feature type="transmembrane region" description="Helical" evidence="8">
    <location>
        <begin position="317"/>
        <end position="337"/>
    </location>
</feature>
<dbReference type="Gene3D" id="1.10.4160.10">
    <property type="entry name" value="Hydantoin permease"/>
    <property type="match status" value="1"/>
</dbReference>
<dbReference type="PANTHER" id="PTHR31806">
    <property type="entry name" value="PURINE-CYTOSINE PERMEASE FCY2-RELATED"/>
    <property type="match status" value="1"/>
</dbReference>
<dbReference type="AlphaFoldDB" id="A0A7W7D636"/>
<comment type="subcellular location">
    <subcellularLocation>
        <location evidence="1">Membrane</location>
        <topology evidence="1">Multi-pass membrane protein</topology>
    </subcellularLocation>
</comment>
<dbReference type="EMBL" id="JACHND010000001">
    <property type="protein sequence ID" value="MBB4699603.1"/>
    <property type="molecule type" value="Genomic_DNA"/>
</dbReference>
<keyword evidence="5 8" id="KW-1133">Transmembrane helix</keyword>
<feature type="transmembrane region" description="Helical" evidence="8">
    <location>
        <begin position="437"/>
        <end position="453"/>
    </location>
</feature>
<feature type="transmembrane region" description="Helical" evidence="8">
    <location>
        <begin position="233"/>
        <end position="256"/>
    </location>
</feature>
<feature type="transmembrane region" description="Helical" evidence="8">
    <location>
        <begin position="96"/>
        <end position="118"/>
    </location>
</feature>
<reference evidence="9 10" key="1">
    <citation type="submission" date="2020-08" db="EMBL/GenBank/DDBJ databases">
        <title>Sequencing the genomes of 1000 actinobacteria strains.</title>
        <authorList>
            <person name="Klenk H.-P."/>
        </authorList>
    </citation>
    <scope>NUCLEOTIDE SEQUENCE [LARGE SCALE GENOMIC DNA]</scope>
    <source>
        <strain evidence="9 10">DSM 45784</strain>
    </source>
</reference>
<evidence type="ECO:0000256" key="3">
    <source>
        <dbReference type="ARBA" id="ARBA00022448"/>
    </source>
</evidence>
<keyword evidence="4 8" id="KW-0812">Transmembrane</keyword>
<dbReference type="RefSeq" id="WP_184877258.1">
    <property type="nucleotide sequence ID" value="NZ_BOOV01000025.1"/>
</dbReference>
<feature type="transmembrane region" description="Helical" evidence="8">
    <location>
        <begin position="29"/>
        <end position="51"/>
    </location>
</feature>
<dbReference type="PANTHER" id="PTHR31806:SF1">
    <property type="entry name" value="PURINE-CYTOSINE PERMEASE FCY2-RELATED"/>
    <property type="match status" value="1"/>
</dbReference>
<comment type="caution">
    <text evidence="9">The sequence shown here is derived from an EMBL/GenBank/DDBJ whole genome shotgun (WGS) entry which is preliminary data.</text>
</comment>
<evidence type="ECO:0000256" key="4">
    <source>
        <dbReference type="ARBA" id="ARBA00022692"/>
    </source>
</evidence>
<evidence type="ECO:0000256" key="6">
    <source>
        <dbReference type="ARBA" id="ARBA00023136"/>
    </source>
</evidence>
<dbReference type="GO" id="GO:0022857">
    <property type="term" value="F:transmembrane transporter activity"/>
    <property type="evidence" value="ECO:0007669"/>
    <property type="project" value="InterPro"/>
</dbReference>
<feature type="transmembrane region" description="Helical" evidence="8">
    <location>
        <begin position="405"/>
        <end position="425"/>
    </location>
</feature>
<name>A0A7W7D636_9ACTN</name>
<evidence type="ECO:0000313" key="10">
    <source>
        <dbReference type="Proteomes" id="UP000542210"/>
    </source>
</evidence>
<feature type="transmembrane region" description="Helical" evidence="8">
    <location>
        <begin position="349"/>
        <end position="371"/>
    </location>
</feature>
<evidence type="ECO:0000256" key="5">
    <source>
        <dbReference type="ARBA" id="ARBA00022989"/>
    </source>
</evidence>
<dbReference type="Proteomes" id="UP000542210">
    <property type="component" value="Unassembled WGS sequence"/>
</dbReference>
<gene>
    <name evidence="9" type="ORF">BJ982_001147</name>
</gene>
<comment type="similarity">
    <text evidence="2 7">Belongs to the purine-cytosine permease (2.A.39) family.</text>
</comment>
<evidence type="ECO:0000256" key="8">
    <source>
        <dbReference type="SAM" id="Phobius"/>
    </source>
</evidence>
<protein>
    <submittedName>
        <fullName evidence="9">NCS1 family nucleobase:cation symporter-1</fullName>
    </submittedName>
</protein>
<dbReference type="PIRSF" id="PIRSF002744">
    <property type="entry name" value="Pur-cyt_permease"/>
    <property type="match status" value="1"/>
</dbReference>
<sequence>MSEGKSRGVEVHHIDVVAPSERHGRARDLFAVWCSANLSIGQFVFGALAVIVGNNLLWAVVALVIGNVVGGAFMALHSAQGSRLGVPQLIQSRGQFGYYGALLPVILAALLYGGFFVVTAIIGGQALTAAVPAAEPEIATILVSLVSIGLALIGYRVIHLAARLAVWPLSVSVLIVAVASIRHGGLDWSLGGFSWGPFLTAIGLVATFLLTYAPYVSDYSRYLPEDTPARSTFGWTFLGATTGYFAAGLVGAFLAVQFKDLDSMAAVRAVLGDGPLTFVVLIVGAAAIGGNNALNLYGGMLNLITAVSSAVKVKASVTFRVVMLLPTFLIGLAVAMWASDNFVTNLSNFLSFLMLGFVPWGAVNLIDYYLVRHGDYDVNAFFEPRGPYYEDAATWTWKGIAWKAILSYVVGVLASIPLVGNTWYTGPLSEALGGADLSWIPGTVVTGAVYLLLMGRRSARRPQHVLDRV</sequence>
<keyword evidence="10" id="KW-1185">Reference proteome</keyword>
<feature type="transmembrane region" description="Helical" evidence="8">
    <location>
        <begin position="276"/>
        <end position="297"/>
    </location>
</feature>
<evidence type="ECO:0000256" key="7">
    <source>
        <dbReference type="PIRNR" id="PIRNR002744"/>
    </source>
</evidence>
<dbReference type="CDD" id="cd11484">
    <property type="entry name" value="SLC-NCS1sbd_CobB-like"/>
    <property type="match status" value="1"/>
</dbReference>
<dbReference type="InterPro" id="IPR001248">
    <property type="entry name" value="Pur-cyt_permease"/>
</dbReference>
<feature type="transmembrane region" description="Helical" evidence="8">
    <location>
        <begin position="164"/>
        <end position="181"/>
    </location>
</feature>
<dbReference type="InterPro" id="IPR026030">
    <property type="entry name" value="Pur-cyt_permease_Fcy2/21/22"/>
</dbReference>
<organism evidence="9 10">
    <name type="scientific">Sphaerisporangium siamense</name>
    <dbReference type="NCBI Taxonomy" id="795645"/>
    <lineage>
        <taxon>Bacteria</taxon>
        <taxon>Bacillati</taxon>
        <taxon>Actinomycetota</taxon>
        <taxon>Actinomycetes</taxon>
        <taxon>Streptosporangiales</taxon>
        <taxon>Streptosporangiaceae</taxon>
        <taxon>Sphaerisporangium</taxon>
    </lineage>
</organism>
<feature type="transmembrane region" description="Helical" evidence="8">
    <location>
        <begin position="57"/>
        <end position="76"/>
    </location>
</feature>
<evidence type="ECO:0000313" key="9">
    <source>
        <dbReference type="EMBL" id="MBB4699603.1"/>
    </source>
</evidence>
<dbReference type="GO" id="GO:0005886">
    <property type="term" value="C:plasma membrane"/>
    <property type="evidence" value="ECO:0007669"/>
    <property type="project" value="TreeGrafter"/>
</dbReference>
<keyword evidence="3 7" id="KW-0813">Transport</keyword>
<proteinExistence type="inferred from homology"/>
<feature type="transmembrane region" description="Helical" evidence="8">
    <location>
        <begin position="193"/>
        <end position="212"/>
    </location>
</feature>